<dbReference type="Pfam" id="PF12697">
    <property type="entry name" value="Abhydrolase_6"/>
    <property type="match status" value="1"/>
</dbReference>
<organism evidence="2 3">
    <name type="scientific">Sistotremastrum niveocremeum HHB9708</name>
    <dbReference type="NCBI Taxonomy" id="1314777"/>
    <lineage>
        <taxon>Eukaryota</taxon>
        <taxon>Fungi</taxon>
        <taxon>Dikarya</taxon>
        <taxon>Basidiomycota</taxon>
        <taxon>Agaricomycotina</taxon>
        <taxon>Agaricomycetes</taxon>
        <taxon>Sistotremastrales</taxon>
        <taxon>Sistotremastraceae</taxon>
        <taxon>Sertulicium</taxon>
        <taxon>Sertulicium niveocremeum</taxon>
    </lineage>
</organism>
<name>A0A164S4X0_9AGAM</name>
<dbReference type="SUPFAM" id="SSF53474">
    <property type="entry name" value="alpha/beta-Hydrolases"/>
    <property type="match status" value="1"/>
</dbReference>
<reference evidence="2 3" key="1">
    <citation type="journal article" date="2016" name="Mol. Biol. Evol.">
        <title>Comparative Genomics of Early-Diverging Mushroom-Forming Fungi Provides Insights into the Origins of Lignocellulose Decay Capabilities.</title>
        <authorList>
            <person name="Nagy L.G."/>
            <person name="Riley R."/>
            <person name="Tritt A."/>
            <person name="Adam C."/>
            <person name="Daum C."/>
            <person name="Floudas D."/>
            <person name="Sun H."/>
            <person name="Yadav J.S."/>
            <person name="Pangilinan J."/>
            <person name="Larsson K.H."/>
            <person name="Matsuura K."/>
            <person name="Barry K."/>
            <person name="Labutti K."/>
            <person name="Kuo R."/>
            <person name="Ohm R.A."/>
            <person name="Bhattacharya S.S."/>
            <person name="Shirouzu T."/>
            <person name="Yoshinaga Y."/>
            <person name="Martin F.M."/>
            <person name="Grigoriev I.V."/>
            <person name="Hibbett D.S."/>
        </authorList>
    </citation>
    <scope>NUCLEOTIDE SEQUENCE [LARGE SCALE GENOMIC DNA]</scope>
    <source>
        <strain evidence="2 3">HHB9708</strain>
    </source>
</reference>
<dbReference type="Gene3D" id="3.40.50.1820">
    <property type="entry name" value="alpha/beta hydrolase"/>
    <property type="match status" value="1"/>
</dbReference>
<dbReference type="Proteomes" id="UP000076722">
    <property type="component" value="Unassembled WGS sequence"/>
</dbReference>
<dbReference type="GO" id="GO:0016020">
    <property type="term" value="C:membrane"/>
    <property type="evidence" value="ECO:0007669"/>
    <property type="project" value="TreeGrafter"/>
</dbReference>
<evidence type="ECO:0000259" key="1">
    <source>
        <dbReference type="Pfam" id="PF12697"/>
    </source>
</evidence>
<dbReference type="InterPro" id="IPR050266">
    <property type="entry name" value="AB_hydrolase_sf"/>
</dbReference>
<proteinExistence type="predicted"/>
<dbReference type="InterPro" id="IPR000073">
    <property type="entry name" value="AB_hydrolase_1"/>
</dbReference>
<dbReference type="PANTHER" id="PTHR43798:SF33">
    <property type="entry name" value="HYDROLASE, PUTATIVE (AFU_ORTHOLOGUE AFUA_2G14860)-RELATED"/>
    <property type="match status" value="1"/>
</dbReference>
<dbReference type="PANTHER" id="PTHR43798">
    <property type="entry name" value="MONOACYLGLYCEROL LIPASE"/>
    <property type="match status" value="1"/>
</dbReference>
<dbReference type="AlphaFoldDB" id="A0A164S4X0"/>
<protein>
    <recommendedName>
        <fullName evidence="1">AB hydrolase-1 domain-containing protein</fullName>
    </recommendedName>
</protein>
<evidence type="ECO:0000313" key="3">
    <source>
        <dbReference type="Proteomes" id="UP000076722"/>
    </source>
</evidence>
<gene>
    <name evidence="2" type="ORF">SISNIDRAFT_414470</name>
</gene>
<keyword evidence="3" id="KW-1185">Reference proteome</keyword>
<dbReference type="EMBL" id="KV419417">
    <property type="protein sequence ID" value="KZS91160.1"/>
    <property type="molecule type" value="Genomic_DNA"/>
</dbReference>
<dbReference type="OrthoDB" id="94039at2759"/>
<feature type="domain" description="AB hydrolase-1" evidence="1">
    <location>
        <begin position="13"/>
        <end position="282"/>
    </location>
</feature>
<evidence type="ECO:0000313" key="2">
    <source>
        <dbReference type="EMBL" id="KZS91160.1"/>
    </source>
</evidence>
<sequence length="304" mass="34240">MPLGNATRDGLTLVFAHGLGSHKEQWETMISSLFKNADGLVKEAWSLEWQSHGESASRNALALENRDAVSIEDYADLIRHFVESPFLKGKTIVAVGHSASTTAWTLAVFQLTIPICPIVAFVFFEPVQLIPPIVESDIRIKKGIMNVQAAQSRKTTFQNMQQAEKYFRKRLPWSLWDPRIIETFLEHGLMTLPNSTEVTTKCKASQEVWSYEPYVHLLAGHLYGKLCTTFPVHAIFGERPEMYSKKTRDVYSDGKEGRVLASVAFIPRTGHLLVQERPDEAAQHIARVLSKVSLNKVDSIRAHL</sequence>
<accession>A0A164S4X0</accession>
<dbReference type="InterPro" id="IPR029058">
    <property type="entry name" value="AB_hydrolase_fold"/>
</dbReference>